<proteinExistence type="predicted"/>
<sequence>MSVWSYDNLPKTRIQGAKAAHMISIDRDARKAIFVSSTLPKAYYSATLDRCGCTYFRTKGGPCKHMVRLAMELGEITPDGVTFERQAESDFKDLCDALALAYGYYHLLHNPIMSDSDYDMLRKQYDALTK</sequence>
<dbReference type="GO" id="GO:0016874">
    <property type="term" value="F:ligase activity"/>
    <property type="evidence" value="ECO:0007669"/>
    <property type="project" value="UniProtKB-KW"/>
</dbReference>
<name>A0A8S5SDS5_9CAUD</name>
<reference evidence="2" key="1">
    <citation type="journal article" date="2021" name="Proc. Natl. Acad. Sci. U.S.A.">
        <title>A Catalog of Tens of Thousands of Viruses from Human Metagenomes Reveals Hidden Associations with Chronic Diseases.</title>
        <authorList>
            <person name="Tisza M.J."/>
            <person name="Buck C.B."/>
        </authorList>
    </citation>
    <scope>NUCLEOTIDE SEQUENCE</scope>
    <source>
        <strain evidence="2">CtrNG92</strain>
    </source>
</reference>
<evidence type="ECO:0000313" key="2">
    <source>
        <dbReference type="EMBL" id="DAF49196.1"/>
    </source>
</evidence>
<dbReference type="GO" id="GO:0008270">
    <property type="term" value="F:zinc ion binding"/>
    <property type="evidence" value="ECO:0007669"/>
    <property type="project" value="InterPro"/>
</dbReference>
<evidence type="ECO:0000259" key="1">
    <source>
        <dbReference type="PROSITE" id="PS50966"/>
    </source>
</evidence>
<protein>
    <submittedName>
        <fullName evidence="2">DNA ligase</fullName>
    </submittedName>
</protein>
<organism evidence="2">
    <name type="scientific">Caudovirales sp. ctrNG92</name>
    <dbReference type="NCBI Taxonomy" id="2827638"/>
    <lineage>
        <taxon>Viruses</taxon>
        <taxon>Duplodnaviria</taxon>
        <taxon>Heunggongvirae</taxon>
        <taxon>Uroviricota</taxon>
        <taxon>Caudoviricetes</taxon>
    </lineage>
</organism>
<dbReference type="InterPro" id="IPR007527">
    <property type="entry name" value="Znf_SWIM"/>
</dbReference>
<dbReference type="PROSITE" id="PS50966">
    <property type="entry name" value="ZF_SWIM"/>
    <property type="match status" value="1"/>
</dbReference>
<keyword evidence="2" id="KW-0436">Ligase</keyword>
<dbReference type="EMBL" id="BK032578">
    <property type="protein sequence ID" value="DAF49196.1"/>
    <property type="molecule type" value="Genomic_DNA"/>
</dbReference>
<accession>A0A8S5SDS5</accession>
<feature type="domain" description="SWIM-type" evidence="1">
    <location>
        <begin position="43"/>
        <end position="74"/>
    </location>
</feature>